<proteinExistence type="predicted"/>
<protein>
    <recommendedName>
        <fullName evidence="1">EthD domain-containing protein</fullName>
    </recommendedName>
</protein>
<dbReference type="Gene3D" id="3.30.70.100">
    <property type="match status" value="1"/>
</dbReference>
<sequence length="235" mass="26914">MSTQNEYIGSAKVLALIPKRKDFTDEAFHDYYRHPHGTLGNPISTMRRYVQSHQIHTDYLDNSQSKYGAVAELWFDSLNDASTFREHPIMVDHVIDDEPNFVDLDNLQFLLTKEDVVYSNPKAGTGLSAADMLFSPENRPISTKLLHFIGKEHTEWISDEDESLGLRIGALRHVRCIPTADVLDENAAFIGVRELWWPTRTAFQKGVEADKEAFEKLIKKTEGCHILLAQAERWR</sequence>
<dbReference type="SUPFAM" id="SSF54909">
    <property type="entry name" value="Dimeric alpha+beta barrel"/>
    <property type="match status" value="1"/>
</dbReference>
<dbReference type="InterPro" id="IPR011008">
    <property type="entry name" value="Dimeric_a/b-barrel"/>
</dbReference>
<dbReference type="Proteomes" id="UP000199203">
    <property type="component" value="Unassembled WGS sequence"/>
</dbReference>
<evidence type="ECO:0000313" key="2">
    <source>
        <dbReference type="EMBL" id="SDG20137.1"/>
    </source>
</evidence>
<accession>A0A1G7SAQ7</accession>
<dbReference type="STRING" id="454006.SAMN05421825_2923"/>
<dbReference type="Pfam" id="PF07110">
    <property type="entry name" value="EthD"/>
    <property type="match status" value="1"/>
</dbReference>
<dbReference type="GO" id="GO:0016491">
    <property type="term" value="F:oxidoreductase activity"/>
    <property type="evidence" value="ECO:0007669"/>
    <property type="project" value="InterPro"/>
</dbReference>
<organism evidence="2 3">
    <name type="scientific">Epilithonimonas hungarica</name>
    <dbReference type="NCBI Taxonomy" id="454006"/>
    <lineage>
        <taxon>Bacteria</taxon>
        <taxon>Pseudomonadati</taxon>
        <taxon>Bacteroidota</taxon>
        <taxon>Flavobacteriia</taxon>
        <taxon>Flavobacteriales</taxon>
        <taxon>Weeksellaceae</taxon>
        <taxon>Chryseobacterium group</taxon>
        <taxon>Epilithonimonas</taxon>
    </lineage>
</organism>
<dbReference type="RefSeq" id="WP_089874135.1">
    <property type="nucleotide sequence ID" value="NZ_FNBH01000003.1"/>
</dbReference>
<dbReference type="NCBIfam" id="TIGR02118">
    <property type="entry name" value="EthD family reductase"/>
    <property type="match status" value="1"/>
</dbReference>
<keyword evidence="3" id="KW-1185">Reference proteome</keyword>
<reference evidence="3" key="1">
    <citation type="submission" date="2016-10" db="EMBL/GenBank/DDBJ databases">
        <authorList>
            <person name="Varghese N."/>
            <person name="Submissions S."/>
        </authorList>
    </citation>
    <scope>NUCLEOTIDE SEQUENCE [LARGE SCALE GENOMIC DNA]</scope>
    <source>
        <strain evidence="3">DSM 19684</strain>
    </source>
</reference>
<gene>
    <name evidence="2" type="ORF">SAMN05421825_2923</name>
</gene>
<dbReference type="AlphaFoldDB" id="A0A1G7SAQ7"/>
<feature type="domain" description="EthD" evidence="1">
    <location>
        <begin position="21"/>
        <end position="104"/>
    </location>
</feature>
<evidence type="ECO:0000313" key="3">
    <source>
        <dbReference type="Proteomes" id="UP000199203"/>
    </source>
</evidence>
<dbReference type="OrthoDB" id="2613214at2"/>
<dbReference type="InterPro" id="IPR009799">
    <property type="entry name" value="EthD_dom"/>
</dbReference>
<evidence type="ECO:0000259" key="1">
    <source>
        <dbReference type="Pfam" id="PF07110"/>
    </source>
</evidence>
<dbReference type="EMBL" id="FNBH01000003">
    <property type="protein sequence ID" value="SDG20137.1"/>
    <property type="molecule type" value="Genomic_DNA"/>
</dbReference>
<name>A0A1G7SAQ7_9FLAO</name>